<feature type="transmembrane region" description="Helical" evidence="2">
    <location>
        <begin position="27"/>
        <end position="51"/>
    </location>
</feature>
<sequence length="193" mass="21733">MQSMSRDIQPWGYRNPTNRLTERESGFLAGVCLFGLSCVLFALECTVLNLYKNQPMPRYYMPLGFVTAFLAMAGAIVKISNSNKSPLISKKNEIILALITVLNSTSLVCMNSYILLSEEEQNEAAVYLTMEMIIAGSLVMLILPFFCTEHQPEYSRAQAAAENQIENSTDRRSENIVIDDCPPKYDDLFPQRP</sequence>
<keyword evidence="2" id="KW-0472">Membrane</keyword>
<feature type="transmembrane region" description="Helical" evidence="2">
    <location>
        <begin position="93"/>
        <end position="114"/>
    </location>
</feature>
<organism evidence="3 4">
    <name type="scientific">Oikopleura dioica</name>
    <name type="common">Tunicate</name>
    <dbReference type="NCBI Taxonomy" id="34765"/>
    <lineage>
        <taxon>Eukaryota</taxon>
        <taxon>Metazoa</taxon>
        <taxon>Chordata</taxon>
        <taxon>Tunicata</taxon>
        <taxon>Appendicularia</taxon>
        <taxon>Copelata</taxon>
        <taxon>Oikopleuridae</taxon>
        <taxon>Oikopleura</taxon>
    </lineage>
</organism>
<dbReference type="Proteomes" id="UP001158576">
    <property type="component" value="Chromosome PAR"/>
</dbReference>
<feature type="compositionally biased region" description="Basic and acidic residues" evidence="1">
    <location>
        <begin position="181"/>
        <end position="193"/>
    </location>
</feature>
<evidence type="ECO:0000313" key="4">
    <source>
        <dbReference type="Proteomes" id="UP001158576"/>
    </source>
</evidence>
<feature type="region of interest" description="Disordered" evidence="1">
    <location>
        <begin position="162"/>
        <end position="193"/>
    </location>
</feature>
<name>A0ABN7RKR8_OIKDI</name>
<reference evidence="3 4" key="1">
    <citation type="submission" date="2021-04" db="EMBL/GenBank/DDBJ databases">
        <authorList>
            <person name="Bliznina A."/>
        </authorList>
    </citation>
    <scope>NUCLEOTIDE SEQUENCE [LARGE SCALE GENOMIC DNA]</scope>
</reference>
<feature type="transmembrane region" description="Helical" evidence="2">
    <location>
        <begin position="126"/>
        <end position="146"/>
    </location>
</feature>
<accession>A0ABN7RKR8</accession>
<evidence type="ECO:0000256" key="1">
    <source>
        <dbReference type="SAM" id="MobiDB-lite"/>
    </source>
</evidence>
<keyword evidence="2" id="KW-1133">Transmembrane helix</keyword>
<keyword evidence="2" id="KW-0812">Transmembrane</keyword>
<protein>
    <submittedName>
        <fullName evidence="3">Oidioi.mRNA.OKI2018_I69.PAR.g8542.t1.cds</fullName>
    </submittedName>
</protein>
<proteinExistence type="predicted"/>
<dbReference type="EMBL" id="OU015568">
    <property type="protein sequence ID" value="CAG5076774.1"/>
    <property type="molecule type" value="Genomic_DNA"/>
</dbReference>
<gene>
    <name evidence="3" type="ORF">OKIOD_LOCUS100</name>
</gene>
<keyword evidence="4" id="KW-1185">Reference proteome</keyword>
<feature type="transmembrane region" description="Helical" evidence="2">
    <location>
        <begin position="63"/>
        <end position="81"/>
    </location>
</feature>
<evidence type="ECO:0000313" key="3">
    <source>
        <dbReference type="EMBL" id="CAG5076774.1"/>
    </source>
</evidence>
<evidence type="ECO:0000256" key="2">
    <source>
        <dbReference type="SAM" id="Phobius"/>
    </source>
</evidence>